<dbReference type="RefSeq" id="WP_089378655.1">
    <property type="nucleotide sequence ID" value="NZ_FZNX01000004.1"/>
</dbReference>
<evidence type="ECO:0000313" key="2">
    <source>
        <dbReference type="Proteomes" id="UP000198412"/>
    </source>
</evidence>
<gene>
    <name evidence="1" type="ORF">SAMN04488111_2358</name>
</gene>
<dbReference type="Proteomes" id="UP000198412">
    <property type="component" value="Unassembled WGS sequence"/>
</dbReference>
<proteinExistence type="predicted"/>
<sequence length="236" mass="27676">MCTVTFLPLANNNFILTSNRDEQRQRETYPPKKYEEDGIALFYPKDKLAGGTWIGTSSKNRLVCVLNGAFIKHKRKDSYKKSRGVIAKEILTAPDFQKYIKNLELKGIEPFTMVIIDWNNNNLNLFELIWDENQQHFAKLKNEPKIWSSATLYTPEMTEIRKKWFQNYLDSNEFSSESILEFHHSEIGDKEQAVFMKRPYVETVSITSVKKVATEIEMLYEDVVHLKKSCLTYKNR</sequence>
<reference evidence="2" key="1">
    <citation type="submission" date="2017-06" db="EMBL/GenBank/DDBJ databases">
        <authorList>
            <person name="Varghese N."/>
            <person name="Submissions S."/>
        </authorList>
    </citation>
    <scope>NUCLEOTIDE SEQUENCE [LARGE SCALE GENOMIC DNA]</scope>
    <source>
        <strain evidence="2">DSM 27993</strain>
    </source>
</reference>
<dbReference type="Pfam" id="PF05742">
    <property type="entry name" value="TANGO2"/>
    <property type="match status" value="1"/>
</dbReference>
<protein>
    <submittedName>
        <fullName evidence="1">Transport and Golgi organisation 2</fullName>
    </submittedName>
</protein>
<dbReference type="InterPro" id="IPR008551">
    <property type="entry name" value="TANGO2"/>
</dbReference>
<accession>A0A238YA21</accession>
<name>A0A238YA21_9FLAO</name>
<dbReference type="EMBL" id="FZNX01000004">
    <property type="protein sequence ID" value="SNR67179.1"/>
    <property type="molecule type" value="Genomic_DNA"/>
</dbReference>
<dbReference type="PANTHER" id="PTHR17985:SF8">
    <property type="entry name" value="TRANSPORT AND GOLGI ORGANIZATION PROTEIN 2 HOMOLOG"/>
    <property type="match status" value="1"/>
</dbReference>
<dbReference type="OrthoDB" id="4380123at2"/>
<dbReference type="PANTHER" id="PTHR17985">
    <property type="entry name" value="SER/THR-RICH PROTEIN T10 IN DGCR REGION"/>
    <property type="match status" value="1"/>
</dbReference>
<organism evidence="1 2">
    <name type="scientific">Lutibacter flavus</name>
    <dbReference type="NCBI Taxonomy" id="691689"/>
    <lineage>
        <taxon>Bacteria</taxon>
        <taxon>Pseudomonadati</taxon>
        <taxon>Bacteroidota</taxon>
        <taxon>Flavobacteriia</taxon>
        <taxon>Flavobacteriales</taxon>
        <taxon>Flavobacteriaceae</taxon>
        <taxon>Lutibacter</taxon>
    </lineage>
</organism>
<keyword evidence="2" id="KW-1185">Reference proteome</keyword>
<evidence type="ECO:0000313" key="1">
    <source>
        <dbReference type="EMBL" id="SNR67179.1"/>
    </source>
</evidence>
<dbReference type="AlphaFoldDB" id="A0A238YA21"/>